<accession>A0A378L6N0</accession>
<proteinExistence type="predicted"/>
<gene>
    <name evidence="2" type="ORF">Lstg_3437</name>
    <name evidence="3" type="ORF">NCTC11991_00046</name>
</gene>
<feature type="region of interest" description="Disordered" evidence="1">
    <location>
        <begin position="217"/>
        <end position="252"/>
    </location>
</feature>
<dbReference type="AlphaFoldDB" id="A0A378L6N0"/>
<name>A0A378L6N0_9GAMM</name>
<evidence type="ECO:0000313" key="5">
    <source>
        <dbReference type="Proteomes" id="UP000255110"/>
    </source>
</evidence>
<evidence type="ECO:0000313" key="4">
    <source>
        <dbReference type="Proteomes" id="UP000054820"/>
    </source>
</evidence>
<organism evidence="3 5">
    <name type="scientific">Legionella steigerwaltii</name>
    <dbReference type="NCBI Taxonomy" id="460"/>
    <lineage>
        <taxon>Bacteria</taxon>
        <taxon>Pseudomonadati</taxon>
        <taxon>Pseudomonadota</taxon>
        <taxon>Gammaproteobacteria</taxon>
        <taxon>Legionellales</taxon>
        <taxon>Legionellaceae</taxon>
        <taxon>Legionella</taxon>
    </lineage>
</organism>
<evidence type="ECO:0000313" key="2">
    <source>
        <dbReference type="EMBL" id="KTD69818.1"/>
    </source>
</evidence>
<evidence type="ECO:0000256" key="1">
    <source>
        <dbReference type="SAM" id="MobiDB-lite"/>
    </source>
</evidence>
<sequence>MPDYPEIQKKIGSLDFSRDADVSQLILDWSRLKDVLIINGQSVKKLFDDAGLDTTDELDSNDSEVQKKFITSVLQKLIPSPSELDNKMLKQVCGMLHQGGLLCRLESEVKCTLTEQGRMLYKGKAPGIERRIYLNTTETGFMVQEVFQYSGSISQRSNAETPEFQPVKSVKKDCTPLISGQCKFDVPIKDGEVKPVFTKMELSIAAGEATTGLEEVLGKSGSKSKTASLKTGLREIVNESNPNTGNILKSAP</sequence>
<dbReference type="STRING" id="460.Lstg_3437"/>
<feature type="compositionally biased region" description="Polar residues" evidence="1">
    <location>
        <begin position="238"/>
        <end position="252"/>
    </location>
</feature>
<dbReference type="Proteomes" id="UP000255110">
    <property type="component" value="Unassembled WGS sequence"/>
</dbReference>
<reference evidence="2 4" key="1">
    <citation type="submission" date="2015-11" db="EMBL/GenBank/DDBJ databases">
        <title>Genomic analysis of 38 Legionella species identifies large and diverse effector repertoires.</title>
        <authorList>
            <person name="Burstein D."/>
            <person name="Amaro F."/>
            <person name="Zusman T."/>
            <person name="Lifshitz Z."/>
            <person name="Cohen O."/>
            <person name="Gilbert J.A."/>
            <person name="Pupko T."/>
            <person name="Shuman H.A."/>
            <person name="Segal G."/>
        </authorList>
    </citation>
    <scope>NUCLEOTIDE SEQUENCE [LARGE SCALE GENOMIC DNA]</scope>
    <source>
        <strain evidence="2 4">SC-18-C9</strain>
    </source>
</reference>
<dbReference type="EMBL" id="LNYZ01000044">
    <property type="protein sequence ID" value="KTD69818.1"/>
    <property type="molecule type" value="Genomic_DNA"/>
</dbReference>
<keyword evidence="4" id="KW-1185">Reference proteome</keyword>
<dbReference type="EMBL" id="UGOY01000001">
    <property type="protein sequence ID" value="STY21478.1"/>
    <property type="molecule type" value="Genomic_DNA"/>
</dbReference>
<dbReference type="Proteomes" id="UP000054820">
    <property type="component" value="Unassembled WGS sequence"/>
</dbReference>
<reference evidence="3 5" key="2">
    <citation type="submission" date="2018-06" db="EMBL/GenBank/DDBJ databases">
        <authorList>
            <consortium name="Pathogen Informatics"/>
            <person name="Doyle S."/>
        </authorList>
    </citation>
    <scope>NUCLEOTIDE SEQUENCE [LARGE SCALE GENOMIC DNA]</scope>
    <source>
        <strain evidence="3 5">NCTC11991</strain>
    </source>
</reference>
<protein>
    <submittedName>
        <fullName evidence="3">Uncharacterized protein</fullName>
    </submittedName>
</protein>
<evidence type="ECO:0000313" key="3">
    <source>
        <dbReference type="EMBL" id="STY21478.1"/>
    </source>
</evidence>